<gene>
    <name evidence="2" type="ORF">KH142_07655</name>
</gene>
<dbReference type="GO" id="GO:0003677">
    <property type="term" value="F:DNA binding"/>
    <property type="evidence" value="ECO:0007669"/>
    <property type="project" value="InterPro"/>
</dbReference>
<dbReference type="InterPro" id="IPR001387">
    <property type="entry name" value="Cro/C1-type_HTH"/>
</dbReference>
<protein>
    <submittedName>
        <fullName evidence="2">Helix-turn-helix transcriptional regulator</fullName>
    </submittedName>
</protein>
<dbReference type="SUPFAM" id="SSF47413">
    <property type="entry name" value="lambda repressor-like DNA-binding domains"/>
    <property type="match status" value="1"/>
</dbReference>
<reference evidence="2" key="1">
    <citation type="submission" date="2021-02" db="EMBL/GenBank/DDBJ databases">
        <title>Infant gut strain persistence is associated with maternal origin, phylogeny, and functional potential including surface adhesion and iron acquisition.</title>
        <authorList>
            <person name="Lou Y.C."/>
        </authorList>
    </citation>
    <scope>NUCLEOTIDE SEQUENCE</scope>
    <source>
        <strain evidence="2">L2_039_000G1_dasL2_039_000G1_concoct_11</strain>
    </source>
</reference>
<evidence type="ECO:0000313" key="2">
    <source>
        <dbReference type="EMBL" id="MBS6941332.1"/>
    </source>
</evidence>
<dbReference type="Pfam" id="PF13443">
    <property type="entry name" value="HTH_26"/>
    <property type="match status" value="1"/>
</dbReference>
<dbReference type="Gene3D" id="1.10.260.40">
    <property type="entry name" value="lambda repressor-like DNA-binding domains"/>
    <property type="match status" value="1"/>
</dbReference>
<dbReference type="CDD" id="cd00093">
    <property type="entry name" value="HTH_XRE"/>
    <property type="match status" value="1"/>
</dbReference>
<proteinExistence type="predicted"/>
<evidence type="ECO:0000259" key="1">
    <source>
        <dbReference type="PROSITE" id="PS50943"/>
    </source>
</evidence>
<accession>A0A943UU56</accession>
<dbReference type="PROSITE" id="PS50943">
    <property type="entry name" value="HTH_CROC1"/>
    <property type="match status" value="1"/>
</dbReference>
<dbReference type="EMBL" id="JAGZSV010000162">
    <property type="protein sequence ID" value="MBS6941332.1"/>
    <property type="molecule type" value="Genomic_DNA"/>
</dbReference>
<dbReference type="AlphaFoldDB" id="A0A943UU56"/>
<feature type="domain" description="HTH cro/C1-type" evidence="1">
    <location>
        <begin position="40"/>
        <end position="90"/>
    </location>
</feature>
<evidence type="ECO:0000313" key="3">
    <source>
        <dbReference type="Proteomes" id="UP000727506"/>
    </source>
</evidence>
<dbReference type="SMART" id="SM00530">
    <property type="entry name" value="HTH_XRE"/>
    <property type="match status" value="1"/>
</dbReference>
<comment type="caution">
    <text evidence="2">The sequence shown here is derived from an EMBL/GenBank/DDBJ whole genome shotgun (WGS) entry which is preliminary data.</text>
</comment>
<name>A0A943UU56_9ACTN</name>
<dbReference type="Proteomes" id="UP000727506">
    <property type="component" value="Unassembled WGS sequence"/>
</dbReference>
<organism evidence="2 3">
    <name type="scientific">Slackia piriformis</name>
    <dbReference type="NCBI Taxonomy" id="626934"/>
    <lineage>
        <taxon>Bacteria</taxon>
        <taxon>Bacillati</taxon>
        <taxon>Actinomycetota</taxon>
        <taxon>Coriobacteriia</taxon>
        <taxon>Eggerthellales</taxon>
        <taxon>Eggerthellaceae</taxon>
        <taxon>Slackia</taxon>
    </lineage>
</organism>
<dbReference type="InterPro" id="IPR010982">
    <property type="entry name" value="Lambda_DNA-bd_dom_sf"/>
</dbReference>
<sequence length="133" mass="14235">MSRDYDVEAILGIPVEETPETLAFDMAAQFSAQVSHVLDEKGMTLKELADAMGVAQPSLCKMLGPKSNVTMKTVAKIAMALGCDVEPPALSLPASDSRESALFVPFSDKMSVYVNPARRTREAPGEVTMAKEG</sequence>